<dbReference type="GO" id="GO:0005737">
    <property type="term" value="C:cytoplasm"/>
    <property type="evidence" value="ECO:0007669"/>
    <property type="project" value="TreeGrafter"/>
</dbReference>
<dbReference type="OrthoDB" id="9766552at2"/>
<dbReference type="PANTHER" id="PTHR12227">
    <property type="entry name" value="GLYCERATE KINASE"/>
    <property type="match status" value="1"/>
</dbReference>
<dbReference type="SUPFAM" id="SSF82544">
    <property type="entry name" value="GckA/TtuD-like"/>
    <property type="match status" value="1"/>
</dbReference>
<reference evidence="3 4" key="1">
    <citation type="submission" date="2018-03" db="EMBL/GenBank/DDBJ databases">
        <title>Phenotypic and genomic properties of Cyclonatronum proteinivorum gen. nov., sp. nov., a haloalkaliphilic bacteroidete from soda lakes possessing Na+-translocating rhodopsin.</title>
        <authorList>
            <person name="Toshchakov S.V."/>
            <person name="Korzhenkov A."/>
            <person name="Samarov N.I."/>
            <person name="Kublanov I.V."/>
            <person name="Muntyan M.S."/>
            <person name="Sorokin D.Y."/>
        </authorList>
    </citation>
    <scope>NUCLEOTIDE SEQUENCE [LARGE SCALE GENOMIC DNA]</scope>
    <source>
        <strain evidence="3 4">Omega</strain>
    </source>
</reference>
<evidence type="ECO:0000259" key="2">
    <source>
        <dbReference type="Pfam" id="PF13660"/>
    </source>
</evidence>
<dbReference type="KEGG" id="cprv:CYPRO_1634"/>
<keyword evidence="3" id="KW-0418">Kinase</keyword>
<dbReference type="EMBL" id="CP027806">
    <property type="protein sequence ID" value="AXJ00885.1"/>
    <property type="molecule type" value="Genomic_DNA"/>
</dbReference>
<name>A0A345UK83_9BACT</name>
<gene>
    <name evidence="3" type="ORF">CYPRO_1634</name>
</gene>
<evidence type="ECO:0000313" key="4">
    <source>
        <dbReference type="Proteomes" id="UP000254808"/>
    </source>
</evidence>
<dbReference type="InterPro" id="IPR007835">
    <property type="entry name" value="MOFRL"/>
</dbReference>
<protein>
    <submittedName>
        <fullName evidence="3">Glycerate 2-kinase</fullName>
        <ecNumber evidence="3">2.7.1.165</ecNumber>
    </submittedName>
</protein>
<dbReference type="Gene3D" id="3.40.50.10180">
    <property type="entry name" value="Glycerate kinase, MOFRL-like N-terminal domain"/>
    <property type="match status" value="1"/>
</dbReference>
<evidence type="ECO:0000313" key="3">
    <source>
        <dbReference type="EMBL" id="AXJ00885.1"/>
    </source>
</evidence>
<organism evidence="3 4">
    <name type="scientific">Cyclonatronum proteinivorum</name>
    <dbReference type="NCBI Taxonomy" id="1457365"/>
    <lineage>
        <taxon>Bacteria</taxon>
        <taxon>Pseudomonadati</taxon>
        <taxon>Balneolota</taxon>
        <taxon>Balneolia</taxon>
        <taxon>Balneolales</taxon>
        <taxon>Cyclonatronaceae</taxon>
        <taxon>Cyclonatronum</taxon>
    </lineage>
</organism>
<feature type="domain" description="MOFRL-associated" evidence="2">
    <location>
        <begin position="8"/>
        <end position="248"/>
    </location>
</feature>
<evidence type="ECO:0000259" key="1">
    <source>
        <dbReference type="Pfam" id="PF05161"/>
    </source>
</evidence>
<keyword evidence="3" id="KW-0808">Transferase</keyword>
<dbReference type="AlphaFoldDB" id="A0A345UK83"/>
<sequence>MDALRETALRILRKTLAGMAPDKLVVKSVTKDEEQGTIKFGDSQAFSLDTPVYVLGAGKAAAAMAQGLHDVLGSQIRDGLVIAPTAVAAETSRIGAIQVFPGSHPQPDEDTIASTLELLSVARSIPKDALTVVLISGGASALLELPAGKLTLEQLRDVYHELLRSGAPIQEMNTVRKQLSAVKGGQLLQHISSDKVVSLLISDVPGDDPAFIASGPTTPDSTSAQDALAVLKKYGLDVKIPPEVLAYLHEVSQDAKPAFEGYHHVEIVGSSGIFAKEAEQHCQAEEFETWIDPQQYDAPIEEVADYIIEQVRTNRKRTREAFLFHGESTVQVSGDGKGGRNQHLALLLATKITRRKRTLVMSVGTDGGDGNTDVAGAFAAPDSVARAEAIGVSEQKHLAEFDAYHFFKSLGDLIFTGPTGNNVMDFQLILIDS</sequence>
<proteinExistence type="predicted"/>
<dbReference type="InterPro" id="IPR025286">
    <property type="entry name" value="MOFRL_assoc_dom"/>
</dbReference>
<dbReference type="Pfam" id="PF13660">
    <property type="entry name" value="DUF4147"/>
    <property type="match status" value="1"/>
</dbReference>
<dbReference type="InterPro" id="IPR038614">
    <property type="entry name" value="GK_N_sf"/>
</dbReference>
<keyword evidence="4" id="KW-1185">Reference proteome</keyword>
<dbReference type="PANTHER" id="PTHR12227:SF0">
    <property type="entry name" value="GLYCERATE KINASE"/>
    <property type="match status" value="1"/>
</dbReference>
<dbReference type="GO" id="GO:0008887">
    <property type="term" value="F:glycerate kinase activity"/>
    <property type="evidence" value="ECO:0007669"/>
    <property type="project" value="InterPro"/>
</dbReference>
<dbReference type="InterPro" id="IPR039760">
    <property type="entry name" value="MOFRL_protein"/>
</dbReference>
<dbReference type="Gene3D" id="3.40.1480.10">
    <property type="entry name" value="MOFRL domain"/>
    <property type="match status" value="1"/>
</dbReference>
<dbReference type="Pfam" id="PF05161">
    <property type="entry name" value="MOFRL"/>
    <property type="match status" value="1"/>
</dbReference>
<dbReference type="EC" id="2.7.1.165" evidence="3"/>
<dbReference type="InterPro" id="IPR037035">
    <property type="entry name" value="GK-like_C_sf"/>
</dbReference>
<dbReference type="RefSeq" id="WP_114984135.1">
    <property type="nucleotide sequence ID" value="NZ_CP027806.1"/>
</dbReference>
<accession>A0A345UK83</accession>
<feature type="domain" description="MOFRL" evidence="1">
    <location>
        <begin position="321"/>
        <end position="425"/>
    </location>
</feature>
<dbReference type="GO" id="GO:0043798">
    <property type="term" value="F:glycerate 2-kinase activity"/>
    <property type="evidence" value="ECO:0007669"/>
    <property type="project" value="UniProtKB-EC"/>
</dbReference>
<dbReference type="Proteomes" id="UP000254808">
    <property type="component" value="Chromosome"/>
</dbReference>